<dbReference type="EMBL" id="NAJO01000031">
    <property type="protein sequence ID" value="OQO01459.1"/>
    <property type="molecule type" value="Genomic_DNA"/>
</dbReference>
<comment type="caution">
    <text evidence="2">The sequence shown here is derived from an EMBL/GenBank/DDBJ whole genome shotgun (WGS) entry which is preliminary data.</text>
</comment>
<feature type="coiled-coil region" evidence="1">
    <location>
        <begin position="168"/>
        <end position="200"/>
    </location>
</feature>
<dbReference type="Proteomes" id="UP000192596">
    <property type="component" value="Unassembled WGS sequence"/>
</dbReference>
<keyword evidence="1" id="KW-0175">Coiled coil</keyword>
<protein>
    <submittedName>
        <fullName evidence="2">Uncharacterized protein</fullName>
    </submittedName>
</protein>
<accession>A0A1V8SQU2</accession>
<evidence type="ECO:0000313" key="3">
    <source>
        <dbReference type="Proteomes" id="UP000192596"/>
    </source>
</evidence>
<dbReference type="AlphaFoldDB" id="A0A1V8SQU2"/>
<evidence type="ECO:0000313" key="2">
    <source>
        <dbReference type="EMBL" id="OQO01459.1"/>
    </source>
</evidence>
<sequence length="313" mass="34476">MLRSITVRHADLLNSPCTCSSGSTFWDGILIRAHLGDRFNRVRWFDADDFDLKGLLSDAASCLQLSGKLQHLRIIVDKYGEGDLMCAVNESKFDKLTVTWTSLELSEPEGEFPPYFCHPEERNVAAYVGEKCRAQKIVEAAGKSKWKWQWLEANEHGCYAGIQSKRVAEQANQELLEADDRELDAEVEDLEAELDATLEADLAELDATLDADLAELEATLDADFAERDAELEATLAADEAELETSRAAALAALTGFSPFLLAEELALDADLEATDARLEAELEATDAAELTLEAAELRLAFASAEPRPTWFSA</sequence>
<reference evidence="3" key="1">
    <citation type="submission" date="2017-03" db="EMBL/GenBank/DDBJ databases">
        <title>Genomes of endolithic fungi from Antarctica.</title>
        <authorList>
            <person name="Coleine C."/>
            <person name="Masonjones S."/>
            <person name="Stajich J.E."/>
        </authorList>
    </citation>
    <scope>NUCLEOTIDE SEQUENCE [LARGE SCALE GENOMIC DNA]</scope>
    <source>
        <strain evidence="3">CCFEE 5527</strain>
    </source>
</reference>
<keyword evidence="3" id="KW-1185">Reference proteome</keyword>
<dbReference type="InParanoid" id="A0A1V8SQU2"/>
<evidence type="ECO:0000256" key="1">
    <source>
        <dbReference type="SAM" id="Coils"/>
    </source>
</evidence>
<name>A0A1V8SQU2_9PEZI</name>
<proteinExistence type="predicted"/>
<gene>
    <name evidence="2" type="ORF">B0A48_13014</name>
</gene>
<organism evidence="2 3">
    <name type="scientific">Cryoendolithus antarcticus</name>
    <dbReference type="NCBI Taxonomy" id="1507870"/>
    <lineage>
        <taxon>Eukaryota</taxon>
        <taxon>Fungi</taxon>
        <taxon>Dikarya</taxon>
        <taxon>Ascomycota</taxon>
        <taxon>Pezizomycotina</taxon>
        <taxon>Dothideomycetes</taxon>
        <taxon>Dothideomycetidae</taxon>
        <taxon>Cladosporiales</taxon>
        <taxon>Cladosporiaceae</taxon>
        <taxon>Cryoendolithus</taxon>
    </lineage>
</organism>